<keyword evidence="5" id="KW-0472">Membrane</keyword>
<feature type="non-terminal residue" evidence="8">
    <location>
        <position position="1"/>
    </location>
</feature>
<dbReference type="InterPro" id="IPR046852">
    <property type="entry name" value="Neurobeachin_a-sol"/>
</dbReference>
<dbReference type="SUPFAM" id="SSF50978">
    <property type="entry name" value="WD40 repeat-like"/>
    <property type="match status" value="1"/>
</dbReference>
<dbReference type="InterPro" id="IPR000409">
    <property type="entry name" value="BEACH_dom"/>
</dbReference>
<dbReference type="SUPFAM" id="SSF49899">
    <property type="entry name" value="Concanavalin A-like lectins/glucanases"/>
    <property type="match status" value="1"/>
</dbReference>
<feature type="domain" description="BEACH" evidence="6">
    <location>
        <begin position="1938"/>
        <end position="2228"/>
    </location>
</feature>
<dbReference type="KEGG" id="smo:SELMODRAFT_110788"/>
<dbReference type="InterPro" id="IPR036322">
    <property type="entry name" value="WD40_repeat_dom_sf"/>
</dbReference>
<dbReference type="Gene3D" id="1.10.1540.10">
    <property type="entry name" value="BEACH domain"/>
    <property type="match status" value="1"/>
</dbReference>
<gene>
    <name evidence="8" type="ORF">SELMODRAFT_110788</name>
</gene>
<dbReference type="SMART" id="SM00320">
    <property type="entry name" value="WD40"/>
    <property type="match status" value="4"/>
</dbReference>
<evidence type="ECO:0000313" key="9">
    <source>
        <dbReference type="Proteomes" id="UP000001514"/>
    </source>
</evidence>
<dbReference type="InterPro" id="IPR031570">
    <property type="entry name" value="NBEA/BDCP_DUF4704"/>
</dbReference>
<keyword evidence="5" id="KW-1133">Transmembrane helix</keyword>
<dbReference type="SMART" id="SM01026">
    <property type="entry name" value="Beach"/>
    <property type="match status" value="1"/>
</dbReference>
<keyword evidence="9" id="KW-1185">Reference proteome</keyword>
<dbReference type="InterPro" id="IPR016024">
    <property type="entry name" value="ARM-type_fold"/>
</dbReference>
<dbReference type="PROSITE" id="PS50294">
    <property type="entry name" value="WD_REPEATS_REGION"/>
    <property type="match status" value="1"/>
</dbReference>
<dbReference type="PROSITE" id="PS50197">
    <property type="entry name" value="BEACH"/>
    <property type="match status" value="1"/>
</dbReference>
<dbReference type="EMBL" id="GL377606">
    <property type="protein sequence ID" value="EFJ19512.1"/>
    <property type="molecule type" value="Genomic_DNA"/>
</dbReference>
<dbReference type="Pfam" id="PF20425">
    <property type="entry name" value="Neurobeachin"/>
    <property type="match status" value="2"/>
</dbReference>
<dbReference type="Gramene" id="EFJ19512">
    <property type="protein sequence ID" value="EFJ19512"/>
    <property type="gene ID" value="SELMODRAFT_110788"/>
</dbReference>
<dbReference type="Pfam" id="PF15787">
    <property type="entry name" value="DUF4704"/>
    <property type="match status" value="1"/>
</dbReference>
<proteinExistence type="predicted"/>
<dbReference type="InterPro" id="IPR011989">
    <property type="entry name" value="ARM-like"/>
</dbReference>
<dbReference type="Pfam" id="PF14844">
    <property type="entry name" value="PH_BEACH"/>
    <property type="match status" value="1"/>
</dbReference>
<feature type="compositionally biased region" description="Acidic residues" evidence="4">
    <location>
        <begin position="1732"/>
        <end position="1745"/>
    </location>
</feature>
<dbReference type="SUPFAM" id="SSF48371">
    <property type="entry name" value="ARM repeat"/>
    <property type="match status" value="1"/>
</dbReference>
<dbReference type="InterPro" id="IPR046851">
    <property type="entry name" value="NBCH_WD40"/>
</dbReference>
<evidence type="ECO:0000256" key="3">
    <source>
        <dbReference type="PROSITE-ProRule" id="PRU00221"/>
    </source>
</evidence>
<dbReference type="Pfam" id="PF20426">
    <property type="entry name" value="NBCH_WD40"/>
    <property type="match status" value="1"/>
</dbReference>
<feature type="transmembrane region" description="Helical" evidence="5">
    <location>
        <begin position="663"/>
        <end position="685"/>
    </location>
</feature>
<dbReference type="SUPFAM" id="SSF81837">
    <property type="entry name" value="BEACH domain"/>
    <property type="match status" value="1"/>
</dbReference>
<dbReference type="Gene3D" id="1.25.10.10">
    <property type="entry name" value="Leucine-rich Repeat Variant"/>
    <property type="match status" value="1"/>
</dbReference>
<evidence type="ECO:0000259" key="7">
    <source>
        <dbReference type="PROSITE" id="PS51783"/>
    </source>
</evidence>
<evidence type="ECO:0000256" key="4">
    <source>
        <dbReference type="SAM" id="MobiDB-lite"/>
    </source>
</evidence>
<dbReference type="InterPro" id="IPR015943">
    <property type="entry name" value="WD40/YVTN_repeat-like_dom_sf"/>
</dbReference>
<dbReference type="InterPro" id="IPR023362">
    <property type="entry name" value="PH-BEACH_dom"/>
</dbReference>
<dbReference type="Pfam" id="PF02138">
    <property type="entry name" value="Beach"/>
    <property type="match status" value="1"/>
</dbReference>
<reference evidence="8 9" key="1">
    <citation type="journal article" date="2011" name="Science">
        <title>The Selaginella genome identifies genetic changes associated with the evolution of vascular plants.</title>
        <authorList>
            <person name="Banks J.A."/>
            <person name="Nishiyama T."/>
            <person name="Hasebe M."/>
            <person name="Bowman J.L."/>
            <person name="Gribskov M."/>
            <person name="dePamphilis C."/>
            <person name="Albert V.A."/>
            <person name="Aono N."/>
            <person name="Aoyama T."/>
            <person name="Ambrose B.A."/>
            <person name="Ashton N.W."/>
            <person name="Axtell M.J."/>
            <person name="Barker E."/>
            <person name="Barker M.S."/>
            <person name="Bennetzen J.L."/>
            <person name="Bonawitz N.D."/>
            <person name="Chapple C."/>
            <person name="Cheng C."/>
            <person name="Correa L.G."/>
            <person name="Dacre M."/>
            <person name="DeBarry J."/>
            <person name="Dreyer I."/>
            <person name="Elias M."/>
            <person name="Engstrom E.M."/>
            <person name="Estelle M."/>
            <person name="Feng L."/>
            <person name="Finet C."/>
            <person name="Floyd S.K."/>
            <person name="Frommer W.B."/>
            <person name="Fujita T."/>
            <person name="Gramzow L."/>
            <person name="Gutensohn M."/>
            <person name="Harholt J."/>
            <person name="Hattori M."/>
            <person name="Heyl A."/>
            <person name="Hirai T."/>
            <person name="Hiwatashi Y."/>
            <person name="Ishikawa M."/>
            <person name="Iwata M."/>
            <person name="Karol K.G."/>
            <person name="Koehler B."/>
            <person name="Kolukisaoglu U."/>
            <person name="Kubo M."/>
            <person name="Kurata T."/>
            <person name="Lalonde S."/>
            <person name="Li K."/>
            <person name="Li Y."/>
            <person name="Litt A."/>
            <person name="Lyons E."/>
            <person name="Manning G."/>
            <person name="Maruyama T."/>
            <person name="Michael T.P."/>
            <person name="Mikami K."/>
            <person name="Miyazaki S."/>
            <person name="Morinaga S."/>
            <person name="Murata T."/>
            <person name="Mueller-Roeber B."/>
            <person name="Nelson D.R."/>
            <person name="Obara M."/>
            <person name="Oguri Y."/>
            <person name="Olmstead R.G."/>
            <person name="Onodera N."/>
            <person name="Petersen B.L."/>
            <person name="Pils B."/>
            <person name="Prigge M."/>
            <person name="Rensing S.A."/>
            <person name="Riano-Pachon D.M."/>
            <person name="Roberts A.W."/>
            <person name="Sato Y."/>
            <person name="Scheller H.V."/>
            <person name="Schulz B."/>
            <person name="Schulz C."/>
            <person name="Shakirov E.V."/>
            <person name="Shibagaki N."/>
            <person name="Shinohara N."/>
            <person name="Shippen D.E."/>
            <person name="Soerensen I."/>
            <person name="Sotooka R."/>
            <person name="Sugimoto N."/>
            <person name="Sugita M."/>
            <person name="Sumikawa N."/>
            <person name="Tanurdzic M."/>
            <person name="Theissen G."/>
            <person name="Ulvskov P."/>
            <person name="Wakazuki S."/>
            <person name="Weng J.K."/>
            <person name="Willats W.W."/>
            <person name="Wipf D."/>
            <person name="Wolf P.G."/>
            <person name="Yang L."/>
            <person name="Zimmer A.D."/>
            <person name="Zhu Q."/>
            <person name="Mitros T."/>
            <person name="Hellsten U."/>
            <person name="Loque D."/>
            <person name="Otillar R."/>
            <person name="Salamov A."/>
            <person name="Schmutz J."/>
            <person name="Shapiro H."/>
            <person name="Lindquist E."/>
            <person name="Lucas S."/>
            <person name="Rokhsar D."/>
            <person name="Grigoriev I.V."/>
        </authorList>
    </citation>
    <scope>NUCLEOTIDE SEQUENCE [LARGE SCALE GENOMIC DNA]</scope>
</reference>
<dbReference type="FunFam" id="1.10.1540.10:FF:000001">
    <property type="entry name" value="neurobeachin isoform X1"/>
    <property type="match status" value="1"/>
</dbReference>
<dbReference type="Gene3D" id="2.30.29.30">
    <property type="entry name" value="Pleckstrin-homology domain (PH domain)/Phosphotyrosine-binding domain (PTB)"/>
    <property type="match status" value="1"/>
</dbReference>
<dbReference type="InterPro" id="IPR011993">
    <property type="entry name" value="PH-like_dom_sf"/>
</dbReference>
<accession>D8S8E2</accession>
<keyword evidence="2" id="KW-0677">Repeat</keyword>
<dbReference type="CDD" id="cd06071">
    <property type="entry name" value="Beach"/>
    <property type="match status" value="1"/>
</dbReference>
<evidence type="ECO:0000256" key="5">
    <source>
        <dbReference type="SAM" id="Phobius"/>
    </source>
</evidence>
<dbReference type="InterPro" id="IPR036372">
    <property type="entry name" value="BEACH_dom_sf"/>
</dbReference>
<feature type="compositionally biased region" description="Low complexity" evidence="4">
    <location>
        <begin position="1749"/>
        <end position="1762"/>
    </location>
</feature>
<feature type="repeat" description="WD" evidence="3">
    <location>
        <begin position="2402"/>
        <end position="2443"/>
    </location>
</feature>
<feature type="region of interest" description="Disordered" evidence="4">
    <location>
        <begin position="1732"/>
        <end position="1769"/>
    </location>
</feature>
<dbReference type="InterPro" id="IPR001680">
    <property type="entry name" value="WD40_rpt"/>
</dbReference>
<dbReference type="SUPFAM" id="SSF50729">
    <property type="entry name" value="PH domain-like"/>
    <property type="match status" value="1"/>
</dbReference>
<organism evidence="9">
    <name type="scientific">Selaginella moellendorffii</name>
    <name type="common">Spikemoss</name>
    <dbReference type="NCBI Taxonomy" id="88036"/>
    <lineage>
        <taxon>Eukaryota</taxon>
        <taxon>Viridiplantae</taxon>
        <taxon>Streptophyta</taxon>
        <taxon>Embryophyta</taxon>
        <taxon>Tracheophyta</taxon>
        <taxon>Lycopodiopsida</taxon>
        <taxon>Selaginellales</taxon>
        <taxon>Selaginellaceae</taxon>
        <taxon>Selaginella</taxon>
    </lineage>
</organism>
<protein>
    <recommendedName>
        <fullName evidence="10">BEACH domain-containing protein</fullName>
    </recommendedName>
</protein>
<evidence type="ECO:0000256" key="1">
    <source>
        <dbReference type="ARBA" id="ARBA00022574"/>
    </source>
</evidence>
<feature type="domain" description="BEACH-type PH" evidence="7">
    <location>
        <begin position="1776"/>
        <end position="1919"/>
    </location>
</feature>
<dbReference type="PROSITE" id="PS51783">
    <property type="entry name" value="PH_BEACH"/>
    <property type="match status" value="1"/>
</dbReference>
<dbReference type="PANTHER" id="PTHR13743">
    <property type="entry name" value="BEIGE/BEACH-RELATED"/>
    <property type="match status" value="1"/>
</dbReference>
<sequence>FRNVNSLQSVCDIGGLHKFIRLFRWAAFSFPVLYARSTEHLAEMSTRSSTTTQEKEKDRFFLGIEDVKDNYGPWNSNVSRLCEVLCSFVIATWDIFSLSGPASQETSGVTSVYWENATRLVVNVLLGIFRNLDDNDEGDLQRNIITVFKKMLAVSSAVLQLFRDEGVWTVMFSNDFFYFGLEGKESLETQPLQLEVISFVELAATTSGNSNNLAECNALVQSLEQCSKLPSMATMLLKSLHRILQLTPELTSSSFKELQVILVLSEVMAALLQDLRLDVGDMENLLHCRDAAFSLFNECLSLSDDAKSSALRSTKLMDVLFGMILDSRSRTFAIHHVSNFMKVSPISDEDQDAKMELCMKYLETLSRVQSDQHSAGIDIVLDLLSILRDVLQCDFPYYQALFREVECFVHIVSLLNEAYPEEHGKRLCLEVIATLIHLLKGNEASKLAFRSLVGPGYKMLETLLVNRYGYPTQDLLNALWNMLNEDVIVLLLNFIHLCDPETQLKALDTFLQLLEESTANQSSCVRAGLLCSLMDWFSSENESVVLHKLCHFIKLAGGHSMAGKEMRRMFSLLRSTSSSKNNLILSTFKSMLSEQGPSVFFELSGKNSGIGIKTPFRWPINKGFSFMCWIRLESVSSEGMMSLFSFLTGDGKGCAAFISADKFFIEVLSLFSVAILVFLTLALSCHSTNYYTFRYPKVYDPVSCTIGANATADQSSGFFSPLCGQLGPVYLFDDVLTPGQVEGVFMLGAGYMYSFLPSEAGCIPANMSDSSLSSSKEGLSSKMIFGYNALASSGRVLFDVAPVSEQSDAVSHEATIMSGTQLCYRCLVQNNIHCVGGITVFFPLLTRFRHAGKDFDGSVTDADDYYLADVIELLTAVATKNYVNQKFLHSSGGLGLLGYLLQFVSIKQLSVKVITALNNLLRVLSEAADNALSDLLVRETVLKVYLNPSAWIYAPYVIQRELFLSLINFLETRKYGNVCGVSRFLDMLHQFYWDKPKHRKMSKTVGTRDRPRQEELSQLRILILSLAETAIRDHMSVSDAKSLISFIDRNDDLICVEEVLQMLLGLLGDPIFLSSFLECVHSLGGIHIFLNLLSRQQEVIRLLALHVLGSLFLAIPVERKSIWLFGIGGNKGQGDTVISRQKDLVWSIIKERLLQFPFTDSLRVTLFDLLLGAAIPKQVRENDFETSISAGNPAHTATFPEFFLPQVLGEPGWQDWLFAVFSSASSRKQKEDQDSKRWADEVLLIRKIFCALQVHAVFNTKGGWRQVERMTVYVLKYTEQVCCSDKIALRAYFFLPFQSFLHDLLGDIVSEISDSRSLLTLQPCRDNVLYLLALIEELVVADAIQYLPVKALFPSTFHVLMLLMFLIVQFLNSPAEESEDNGLLSGSYVDLGSETGEEGLRLYDQVWDLLSAINGIGQGGASTSTAGPTFGQRARGLVESLNLPAAEVAAVVTGGLGSVGINVPSSKPNEKAMKLRGEKFSRLAFRLVLVYLYRAGLEAVLLCLLDARSQVENMDDGTRSHVLSQLIEELIEIGKVIGLVDKEKRTEETMKNDPYSFLQQDKVKALVRDDKKFLRAAKRQWVSAVETLNTETNDTRSLELRESKALEEQSLTVLNSIHNSELSRRAAYQLKEDAEEQAVASQWCLIFRNLTDERGPWSSTTFPSDTLVWWKLDKTEDPLRRRLKLKRNYHFDQKLVQPAASTEGVGSQSAPRVLSREKVSFRKAASFKLEKESEEVEDEMQDANDEFVSNESEAESSSTSEADGAESKQGAAEDEILHFQVLLSVSCVLVSPKRKLAGRLEVTHRSLHFHMEFFIEGTGGSMVFDSSGGFARQNQDTDQTGTRDGDKAQHRTWDIFQVRHLTFIVSFLFFKSLQVTAIYATRYLLQHTALEIFFADAAPPVFLNFASHQVAKDVALKITSSKHVGSKGKAKHQIHFVDRKRAIDLAEKARDCWRRRECSNFDYLMILNTLSGRSYNDLTQYPVFPWILSDYSSEALDLSSPSVYRDLAKPVGALDEKRFQVFEERYNNFTDPDIPSFHYGSHYSSMGIVLFYLLRLEPFSSFHRTLQGGKFDHADRLFHSIQNTYANCLTNTSDVKEIIPEFFYMPEFLVNTNSYYIGVKQDGQHLNNVILPPWAKGSPEEFIRLNREALESEHTSENLHRWIDLIFGYKQRGKPAVEAANIFYYLTYEGTVELETMEDARQRASVEDQIANFGQTPIQLFKKKHPKRGPPVPLLRPLYYSPASTTLVSTIPSRSLSFGKSDEDHPVLYIGHCDGKIISVTSQMVVSSRMWLTPSMPPSGSFTFSSSQDSTYGLGSEEWPCHKVRGYFTDFKLMSLTDGQTVQSLCQHKDVVTCASVAADGSIVATGSRDTTVMVWETQLSSNRTKRSDSKLAVSDKPRHVLCGHDDAVTCVVVRTELDLVVSGSEDGTCILYTLRQGRYVRSLVHPSRKSISLLVVSPHGLVGLFSNKDLNFHSFSVNGKHLASAELNGRLSCMELSSCGEFVVCGGDQGYVTVRKLHSLELVHRYDTAGSPIVSLCVTPEDCFLVGTRDGRFLIYAVETSPRREKR</sequence>
<dbReference type="PROSITE" id="PS50082">
    <property type="entry name" value="WD_REPEATS_2"/>
    <property type="match status" value="2"/>
</dbReference>
<dbReference type="Pfam" id="PF16057">
    <property type="entry name" value="DUF4800"/>
    <property type="match status" value="1"/>
</dbReference>
<dbReference type="PANTHER" id="PTHR13743:SF112">
    <property type="entry name" value="BEACH DOMAIN-CONTAINING PROTEIN"/>
    <property type="match status" value="1"/>
</dbReference>
<dbReference type="InterPro" id="IPR050865">
    <property type="entry name" value="BEACH_Domain"/>
</dbReference>
<dbReference type="FunCoup" id="D8S8E2">
    <property type="interactions" value="3010"/>
</dbReference>
<evidence type="ECO:0000256" key="2">
    <source>
        <dbReference type="ARBA" id="ARBA00022737"/>
    </source>
</evidence>
<feature type="repeat" description="WD" evidence="3">
    <location>
        <begin position="2345"/>
        <end position="2386"/>
    </location>
</feature>
<keyword evidence="1 3" id="KW-0853">WD repeat</keyword>
<evidence type="ECO:0000259" key="6">
    <source>
        <dbReference type="PROSITE" id="PS50197"/>
    </source>
</evidence>
<dbReference type="InParanoid" id="D8S8E2"/>
<keyword evidence="5" id="KW-0812">Transmembrane</keyword>
<name>D8S8E2_SELML</name>
<dbReference type="Proteomes" id="UP000001514">
    <property type="component" value="Unassembled WGS sequence"/>
</dbReference>
<evidence type="ECO:0000313" key="8">
    <source>
        <dbReference type="EMBL" id="EFJ19512.1"/>
    </source>
</evidence>
<dbReference type="OMA" id="FDDAVIH"/>
<dbReference type="CDD" id="cd01201">
    <property type="entry name" value="PH_BEACH"/>
    <property type="match status" value="1"/>
</dbReference>
<dbReference type="Gene3D" id="2.130.10.10">
    <property type="entry name" value="YVTN repeat-like/Quinoprotein amine dehydrogenase"/>
    <property type="match status" value="1"/>
</dbReference>
<dbReference type="InterPro" id="IPR013320">
    <property type="entry name" value="ConA-like_dom_sf"/>
</dbReference>
<dbReference type="eggNOG" id="KOG1787">
    <property type="taxonomic scope" value="Eukaryota"/>
</dbReference>
<evidence type="ECO:0008006" key="10">
    <source>
        <dbReference type="Google" id="ProtNLM"/>
    </source>
</evidence>
<dbReference type="HOGENOM" id="CLU_000218_4_1_1"/>
<dbReference type="STRING" id="88036.D8S8E2"/>